<evidence type="ECO:0000313" key="4">
    <source>
        <dbReference type="Proteomes" id="UP000655366"/>
    </source>
</evidence>
<feature type="transmembrane region" description="Helical" evidence="2">
    <location>
        <begin position="55"/>
        <end position="76"/>
    </location>
</feature>
<keyword evidence="2" id="KW-0812">Transmembrane</keyword>
<protein>
    <submittedName>
        <fullName evidence="3">PrsW family intramembrane metalloprotease</fullName>
    </submittedName>
</protein>
<dbReference type="RefSeq" id="WP_196397205.1">
    <property type="nucleotide sequence ID" value="NZ_JADNYM010000015.1"/>
</dbReference>
<gene>
    <name evidence="3" type="ORF">IV500_12875</name>
</gene>
<dbReference type="InterPro" id="IPR026898">
    <property type="entry name" value="PrsW"/>
</dbReference>
<dbReference type="Proteomes" id="UP000655366">
    <property type="component" value="Unassembled WGS sequence"/>
</dbReference>
<evidence type="ECO:0000256" key="2">
    <source>
        <dbReference type="SAM" id="Phobius"/>
    </source>
</evidence>
<keyword evidence="3" id="KW-0645">Protease</keyword>
<feature type="transmembrane region" description="Helical" evidence="2">
    <location>
        <begin position="190"/>
        <end position="211"/>
    </location>
</feature>
<feature type="transmembrane region" description="Helical" evidence="2">
    <location>
        <begin position="82"/>
        <end position="105"/>
    </location>
</feature>
<feature type="region of interest" description="Disordered" evidence="1">
    <location>
        <begin position="1"/>
        <end position="29"/>
    </location>
</feature>
<dbReference type="Pfam" id="PF13367">
    <property type="entry name" value="PrsW-protease"/>
    <property type="match status" value="1"/>
</dbReference>
<evidence type="ECO:0000313" key="3">
    <source>
        <dbReference type="EMBL" id="MBG0740274.1"/>
    </source>
</evidence>
<feature type="transmembrane region" description="Helical" evidence="2">
    <location>
        <begin position="223"/>
        <end position="252"/>
    </location>
</feature>
<organism evidence="3 4">
    <name type="scientific">Arthrobacter terrae</name>
    <dbReference type="NCBI Taxonomy" id="2935737"/>
    <lineage>
        <taxon>Bacteria</taxon>
        <taxon>Bacillati</taxon>
        <taxon>Actinomycetota</taxon>
        <taxon>Actinomycetes</taxon>
        <taxon>Micrococcales</taxon>
        <taxon>Micrococcaceae</taxon>
        <taxon>Arthrobacter</taxon>
    </lineage>
</organism>
<dbReference type="EMBL" id="JADNYM010000015">
    <property type="protein sequence ID" value="MBG0740274.1"/>
    <property type="molecule type" value="Genomic_DNA"/>
</dbReference>
<feature type="transmembrane region" description="Helical" evidence="2">
    <location>
        <begin position="117"/>
        <end position="138"/>
    </location>
</feature>
<keyword evidence="3" id="KW-0378">Hydrolase</keyword>
<reference evidence="3 4" key="1">
    <citation type="submission" date="2020-11" db="EMBL/GenBank/DDBJ databases">
        <title>Arthrobacter antarcticus sp. nov., isolated from Antarctic Soil.</title>
        <authorList>
            <person name="Li J."/>
        </authorList>
    </citation>
    <scope>NUCLEOTIDE SEQUENCE [LARGE SCALE GENOMIC DNA]</scope>
    <source>
        <strain evidence="3 4">Z1-20</strain>
    </source>
</reference>
<keyword evidence="2" id="KW-0472">Membrane</keyword>
<dbReference type="AlphaFoldDB" id="A0A931CSV5"/>
<proteinExistence type="predicted"/>
<feature type="transmembrane region" description="Helical" evidence="2">
    <location>
        <begin position="285"/>
        <end position="311"/>
    </location>
</feature>
<comment type="caution">
    <text evidence="3">The sequence shown here is derived from an EMBL/GenBank/DDBJ whole genome shotgun (WGS) entry which is preliminary data.</text>
</comment>
<feature type="transmembrane region" description="Helical" evidence="2">
    <location>
        <begin position="259"/>
        <end position="279"/>
    </location>
</feature>
<dbReference type="GO" id="GO:0008237">
    <property type="term" value="F:metallopeptidase activity"/>
    <property type="evidence" value="ECO:0007669"/>
    <property type="project" value="UniProtKB-KW"/>
</dbReference>
<keyword evidence="3" id="KW-0482">Metalloprotease</keyword>
<feature type="region of interest" description="Disordered" evidence="1">
    <location>
        <begin position="418"/>
        <end position="452"/>
    </location>
</feature>
<keyword evidence="2" id="KW-1133">Transmembrane helix</keyword>
<name>A0A931CSV5_9MICC</name>
<dbReference type="PANTHER" id="PTHR36844">
    <property type="entry name" value="PROTEASE PRSW"/>
    <property type="match status" value="1"/>
</dbReference>
<evidence type="ECO:0000256" key="1">
    <source>
        <dbReference type="SAM" id="MobiDB-lite"/>
    </source>
</evidence>
<keyword evidence="4" id="KW-1185">Reference proteome</keyword>
<sequence>MTEPVPSLDPAGPEQQPVDAQPAHTEPELSSGRLPVAVVRPRPQSGLEGSRAFRVLNVVLVALLATVATTTLIYFANALGASVFLICGALALVPLAICLLTLLWIDRWEPEPKSALIFAFCWGAGMSVVASFVVGQWVKPILLAGATLTDPTTVSTLVQAPLVEEASKGLGVLLIFLLRSRTFDGPINGVVYAGTVAAGFAFTENILYFGSAMTDLQQIGPSLVITFVIRGLMSPFAHVMFTAVLGAFVGYAARYGRTWLVICAWLVGLVPAMLLHALWNSSSLIGANFLIIYGALQLPIFILYALGIALLRRSEARLTRRRLTEYADSGWFLPNEIGMLGTSEGRRRAIVWAKTFGGGATMKRFINLATRVAFTRERILLGPQPAQVRQRETVRLEGVLLEGTTAARAALLIQHANKPAHATGPRPVSALNPAELNDDKGGAAESSAHRPG</sequence>
<accession>A0A931CSV5</accession>
<dbReference type="PANTHER" id="PTHR36844:SF1">
    <property type="entry name" value="PROTEASE PRSW"/>
    <property type="match status" value="1"/>
</dbReference>